<dbReference type="EMBL" id="JAUEPT010000017">
    <property type="protein sequence ID" value="KAK0445229.1"/>
    <property type="molecule type" value="Genomic_DNA"/>
</dbReference>
<sequence length="501" mass="55265">MSYVNVNGVILDSVRHSRRSKSILSARLLRAWNLPVVSRQNFFVAAYECGVNCGGASIDFLVSEDLSEDICLGSDWYTFLRELLPSGLHNSCGFCLCRFSYADPPPETYGSDSILREDVFADGVDALACKGLPFDSRWDSLTTLPASSFVSPHITTSCPVPGIGVASLPTRNFDNALPEEVTTSFIDDTADECYATVFASSLRIAYTERPRLGYLRDLLFGLSDDVPHLHVHLTQNKPQRPFYATCYTGANGTKISCQWSNDEDHSKCRECHLQAKRCVPGGGNITKTSRKRRRASESPLPRTTRRKLVSDDDDDEEEEDEDEEEEPSTSNNTVRPRPSLNVMKPSVVIPKTDVNLWSTATTSSTSSAKPFAQKPSTSFPNPFASKGPVATKPPAVPSLQLLMDKSVKVAENMPEGSPFDGEPDADEVKRIVAELADLDRDGYKVELAKTIIRLDLVLKRNELIIEGLKTFASKETAILGALKKKEEDSHRAIMDMLNALS</sequence>
<accession>A0AA39JMF6</accession>
<evidence type="ECO:0000313" key="2">
    <source>
        <dbReference type="EMBL" id="KAK0445229.1"/>
    </source>
</evidence>
<feature type="region of interest" description="Disordered" evidence="1">
    <location>
        <begin position="362"/>
        <end position="388"/>
    </location>
</feature>
<dbReference type="AlphaFoldDB" id="A0AA39JMF6"/>
<reference evidence="2" key="1">
    <citation type="submission" date="2023-06" db="EMBL/GenBank/DDBJ databases">
        <authorList>
            <consortium name="Lawrence Berkeley National Laboratory"/>
            <person name="Ahrendt S."/>
            <person name="Sahu N."/>
            <person name="Indic B."/>
            <person name="Wong-Bajracharya J."/>
            <person name="Merenyi Z."/>
            <person name="Ke H.-M."/>
            <person name="Monk M."/>
            <person name="Kocsube S."/>
            <person name="Drula E."/>
            <person name="Lipzen A."/>
            <person name="Balint B."/>
            <person name="Henrissat B."/>
            <person name="Andreopoulos B."/>
            <person name="Martin F.M."/>
            <person name="Harder C.B."/>
            <person name="Rigling D."/>
            <person name="Ford K.L."/>
            <person name="Foster G.D."/>
            <person name="Pangilinan J."/>
            <person name="Papanicolaou A."/>
            <person name="Barry K."/>
            <person name="LaButti K."/>
            <person name="Viragh M."/>
            <person name="Koriabine M."/>
            <person name="Yan M."/>
            <person name="Riley R."/>
            <person name="Champramary S."/>
            <person name="Plett K.L."/>
            <person name="Tsai I.J."/>
            <person name="Slot J."/>
            <person name="Sipos G."/>
            <person name="Plett J."/>
            <person name="Nagy L.G."/>
            <person name="Grigoriev I.V."/>
        </authorList>
    </citation>
    <scope>NUCLEOTIDE SEQUENCE</scope>
    <source>
        <strain evidence="2">FPL87.14</strain>
    </source>
</reference>
<comment type="caution">
    <text evidence="2">The sequence shown here is derived from an EMBL/GenBank/DDBJ whole genome shotgun (WGS) entry which is preliminary data.</text>
</comment>
<name>A0AA39JMF6_9AGAR</name>
<protein>
    <submittedName>
        <fullName evidence="2">Uncharacterized protein</fullName>
    </submittedName>
</protein>
<gene>
    <name evidence="2" type="ORF">EV421DRAFT_2018431</name>
</gene>
<evidence type="ECO:0000256" key="1">
    <source>
        <dbReference type="SAM" id="MobiDB-lite"/>
    </source>
</evidence>
<organism evidence="2 3">
    <name type="scientific">Armillaria borealis</name>
    <dbReference type="NCBI Taxonomy" id="47425"/>
    <lineage>
        <taxon>Eukaryota</taxon>
        <taxon>Fungi</taxon>
        <taxon>Dikarya</taxon>
        <taxon>Basidiomycota</taxon>
        <taxon>Agaricomycotina</taxon>
        <taxon>Agaricomycetes</taxon>
        <taxon>Agaricomycetidae</taxon>
        <taxon>Agaricales</taxon>
        <taxon>Marasmiineae</taxon>
        <taxon>Physalacriaceae</taxon>
        <taxon>Armillaria</taxon>
    </lineage>
</organism>
<dbReference type="Proteomes" id="UP001175226">
    <property type="component" value="Unassembled WGS sequence"/>
</dbReference>
<feature type="region of interest" description="Disordered" evidence="1">
    <location>
        <begin position="282"/>
        <end position="346"/>
    </location>
</feature>
<evidence type="ECO:0000313" key="3">
    <source>
        <dbReference type="Proteomes" id="UP001175226"/>
    </source>
</evidence>
<proteinExistence type="predicted"/>
<feature type="compositionally biased region" description="Acidic residues" evidence="1">
    <location>
        <begin position="311"/>
        <end position="327"/>
    </location>
</feature>
<keyword evidence="3" id="KW-1185">Reference proteome</keyword>